<proteinExistence type="predicted"/>
<name>A0A7J7UAM2_PIPKU</name>
<dbReference type="EMBL" id="JACAGB010000021">
    <property type="protein sequence ID" value="KAF6309875.1"/>
    <property type="molecule type" value="Genomic_DNA"/>
</dbReference>
<comment type="caution">
    <text evidence="3">The sequence shown here is derived from an EMBL/GenBank/DDBJ whole genome shotgun (WGS) entry which is preliminary data.</text>
</comment>
<dbReference type="Proteomes" id="UP000558488">
    <property type="component" value="Unassembled WGS sequence"/>
</dbReference>
<dbReference type="AlphaFoldDB" id="A0A7J7UAM2"/>
<protein>
    <submittedName>
        <fullName evidence="3">Surfactant protein C</fullName>
    </submittedName>
</protein>
<feature type="domain" description="BRICHOS" evidence="2">
    <location>
        <begin position="41"/>
        <end position="145"/>
    </location>
</feature>
<dbReference type="Pfam" id="PF04089">
    <property type="entry name" value="BRICHOS"/>
    <property type="match status" value="1"/>
</dbReference>
<evidence type="ECO:0000313" key="4">
    <source>
        <dbReference type="Proteomes" id="UP000558488"/>
    </source>
</evidence>
<evidence type="ECO:0000313" key="3">
    <source>
        <dbReference type="EMBL" id="KAF6309875.1"/>
    </source>
</evidence>
<keyword evidence="4" id="KW-1185">Reference proteome</keyword>
<gene>
    <name evidence="3" type="ORF">mPipKuh1_015682</name>
</gene>
<accession>A0A7J7UAM2</accession>
<evidence type="ECO:0000259" key="2">
    <source>
        <dbReference type="PROSITE" id="PS50869"/>
    </source>
</evidence>
<dbReference type="PANTHER" id="PTHR10800">
    <property type="entry name" value="PULMONARY SURFACTANT-ASSOCIATED PROTEIN C"/>
    <property type="match status" value="1"/>
</dbReference>
<dbReference type="GO" id="GO:0097208">
    <property type="term" value="C:alveolar lamellar body"/>
    <property type="evidence" value="ECO:0007669"/>
    <property type="project" value="TreeGrafter"/>
</dbReference>
<dbReference type="SMART" id="SM01039">
    <property type="entry name" value="BRICHOS"/>
    <property type="match status" value="1"/>
</dbReference>
<dbReference type="SMART" id="SM00019">
    <property type="entry name" value="SF_P"/>
    <property type="match status" value="1"/>
</dbReference>
<sequence length="145" mass="15644">MDVGSKEVLMESPPVLEMSMVGSEAQQRLALSERAGTTATFSIGSTGIVVYDYQRLLIAYKPAPGTCCYIMKMAPESIPSLEALARKLQNLQLQIGCSFQVKPAVPRSELGQAEGHDPGSESSRNLDFLGPTLSTLCGEVPLYYI</sequence>
<dbReference type="PANTHER" id="PTHR10800:SF4">
    <property type="entry name" value="PULMONARY SURFACTANT-ASSOCIATED PROTEIN C"/>
    <property type="match status" value="1"/>
</dbReference>
<dbReference type="GO" id="GO:0007585">
    <property type="term" value="P:respiratory gaseous exchange by respiratory system"/>
    <property type="evidence" value="ECO:0007669"/>
    <property type="project" value="InterPro"/>
</dbReference>
<dbReference type="InterPro" id="IPR007084">
    <property type="entry name" value="BRICHOS_dom"/>
</dbReference>
<dbReference type="GO" id="GO:0005615">
    <property type="term" value="C:extracellular space"/>
    <property type="evidence" value="ECO:0007669"/>
    <property type="project" value="TreeGrafter"/>
</dbReference>
<keyword evidence="1" id="KW-1015">Disulfide bond</keyword>
<organism evidence="3 4">
    <name type="scientific">Pipistrellus kuhlii</name>
    <name type="common">Kuhl's pipistrelle</name>
    <dbReference type="NCBI Taxonomy" id="59472"/>
    <lineage>
        <taxon>Eukaryota</taxon>
        <taxon>Metazoa</taxon>
        <taxon>Chordata</taxon>
        <taxon>Craniata</taxon>
        <taxon>Vertebrata</taxon>
        <taxon>Euteleostomi</taxon>
        <taxon>Mammalia</taxon>
        <taxon>Eutheria</taxon>
        <taxon>Laurasiatheria</taxon>
        <taxon>Chiroptera</taxon>
        <taxon>Yangochiroptera</taxon>
        <taxon>Vespertilionidae</taxon>
        <taxon>Pipistrellus</taxon>
    </lineage>
</organism>
<dbReference type="PROSITE" id="PS50869">
    <property type="entry name" value="BRICHOS"/>
    <property type="match status" value="1"/>
</dbReference>
<dbReference type="InterPro" id="IPR001729">
    <property type="entry name" value="SP-C"/>
</dbReference>
<evidence type="ECO:0000256" key="1">
    <source>
        <dbReference type="ARBA" id="ARBA00023157"/>
    </source>
</evidence>
<reference evidence="3 4" key="1">
    <citation type="journal article" date="2020" name="Nature">
        <title>Six reference-quality genomes reveal evolution of bat adaptations.</title>
        <authorList>
            <person name="Jebb D."/>
            <person name="Huang Z."/>
            <person name="Pippel M."/>
            <person name="Hughes G.M."/>
            <person name="Lavrichenko K."/>
            <person name="Devanna P."/>
            <person name="Winkler S."/>
            <person name="Jermiin L.S."/>
            <person name="Skirmuntt E.C."/>
            <person name="Katzourakis A."/>
            <person name="Burkitt-Gray L."/>
            <person name="Ray D.A."/>
            <person name="Sullivan K.A.M."/>
            <person name="Roscito J.G."/>
            <person name="Kirilenko B.M."/>
            <person name="Davalos L.M."/>
            <person name="Corthals A.P."/>
            <person name="Power M.L."/>
            <person name="Jones G."/>
            <person name="Ransome R.D."/>
            <person name="Dechmann D.K.N."/>
            <person name="Locatelli A.G."/>
            <person name="Puechmaille S.J."/>
            <person name="Fedrigo O."/>
            <person name="Jarvis E.D."/>
            <person name="Hiller M."/>
            <person name="Vernes S.C."/>
            <person name="Myers E.W."/>
            <person name="Teeling E.C."/>
        </authorList>
    </citation>
    <scope>NUCLEOTIDE SEQUENCE [LARGE SCALE GENOMIC DNA]</scope>
    <source>
        <strain evidence="3">MPipKuh1</strain>
        <tissue evidence="3">Flight muscle</tissue>
    </source>
</reference>
<dbReference type="Gene3D" id="3.30.390.150">
    <property type="match status" value="1"/>
</dbReference>